<evidence type="ECO:0000313" key="8">
    <source>
        <dbReference type="EMBL" id="RYO85815.1"/>
    </source>
</evidence>
<dbReference type="Pfam" id="PF01494">
    <property type="entry name" value="FAD_binding_3"/>
    <property type="match status" value="1"/>
</dbReference>
<dbReference type="EMBL" id="QJNS01000128">
    <property type="protein sequence ID" value="RYO85815.1"/>
    <property type="molecule type" value="Genomic_DNA"/>
</dbReference>
<proteinExistence type="inferred from homology"/>
<dbReference type="InterPro" id="IPR050562">
    <property type="entry name" value="FAD_mOase_fung"/>
</dbReference>
<keyword evidence="4" id="KW-0285">Flavoprotein</keyword>
<evidence type="ECO:0000256" key="1">
    <source>
        <dbReference type="ARBA" id="ARBA00001974"/>
    </source>
</evidence>
<evidence type="ECO:0000256" key="2">
    <source>
        <dbReference type="ARBA" id="ARBA00005179"/>
    </source>
</evidence>
<keyword evidence="5" id="KW-0274">FAD</keyword>
<dbReference type="Gene3D" id="3.50.50.60">
    <property type="entry name" value="FAD/NAD(P)-binding domain"/>
    <property type="match status" value="1"/>
</dbReference>
<reference evidence="8 9" key="1">
    <citation type="submission" date="2018-06" db="EMBL/GenBank/DDBJ databases">
        <title>Complete Genomes of Monosporascus.</title>
        <authorList>
            <person name="Robinson A.J."/>
            <person name="Natvig D.O."/>
        </authorList>
    </citation>
    <scope>NUCLEOTIDE SEQUENCE [LARGE SCALE GENOMIC DNA]</scope>
    <source>
        <strain evidence="8 9">CBS 609.92</strain>
    </source>
</reference>
<keyword evidence="6" id="KW-0560">Oxidoreductase</keyword>
<comment type="cofactor">
    <cofactor evidence="1">
        <name>FAD</name>
        <dbReference type="ChEBI" id="CHEBI:57692"/>
    </cofactor>
</comment>
<comment type="pathway">
    <text evidence="2">Secondary metabolite biosynthesis.</text>
</comment>
<gene>
    <name evidence="8" type="ORF">DL762_005048</name>
</gene>
<comment type="similarity">
    <text evidence="3">Belongs to the paxM FAD-dependent monooxygenase family.</text>
</comment>
<sequence length="447" mass="49801">MRQTERPFRIIVVGAGVAGLVASNCLQKLGIDHVVFERRSDVASTVGAGISMWPHGLRILHQLGCLDAIKKSAVPLKRFMGRGPDGRLIHDNALYTLVEENHGIGFFPLERCRFLQILYDALPDKSFIKTGTAVEDVKQFADGVEVKLSNGTVETGDMVIGCDGVHSLARHIMWDHATKTSPGLIQVKEKKSLKTSWKTLVLTTPAIPELGDRDLTITYNSGFTFLATSQPHAVYFFVIFRLDKPFTWPKRESYTDDDAESLAELVADRPVTDQLVFGEVWKRRNRACVISLQEGVMEHWHHGRIVLAGDAIHKVHPNMAFGGNSAIEGVASLINSIHGVMQTTSGSRPSGTALNMAFAAYQEQQRQRMKEIMGLSNMVAKMHTYATPVHKFMANWVLPLRDDRIFADQVGAYIAAAPKLEYLPYTGFVSGRLEWKETGEQRDIRET</sequence>
<accession>A0ABY0H602</accession>
<evidence type="ECO:0000259" key="7">
    <source>
        <dbReference type="Pfam" id="PF01494"/>
    </source>
</evidence>
<evidence type="ECO:0000256" key="4">
    <source>
        <dbReference type="ARBA" id="ARBA00022630"/>
    </source>
</evidence>
<dbReference type="InterPro" id="IPR002938">
    <property type="entry name" value="FAD-bd"/>
</dbReference>
<evidence type="ECO:0000313" key="9">
    <source>
        <dbReference type="Proteomes" id="UP000294003"/>
    </source>
</evidence>
<organism evidence="8 9">
    <name type="scientific">Monosporascus cannonballus</name>
    <dbReference type="NCBI Taxonomy" id="155416"/>
    <lineage>
        <taxon>Eukaryota</taxon>
        <taxon>Fungi</taxon>
        <taxon>Dikarya</taxon>
        <taxon>Ascomycota</taxon>
        <taxon>Pezizomycotina</taxon>
        <taxon>Sordariomycetes</taxon>
        <taxon>Xylariomycetidae</taxon>
        <taxon>Xylariales</taxon>
        <taxon>Xylariales incertae sedis</taxon>
        <taxon>Monosporascus</taxon>
    </lineage>
</organism>
<dbReference type="PRINTS" id="PR00420">
    <property type="entry name" value="RNGMNOXGNASE"/>
</dbReference>
<dbReference type="PANTHER" id="PTHR47356">
    <property type="entry name" value="FAD-DEPENDENT MONOOXYGENASE ASQG-RELATED"/>
    <property type="match status" value="1"/>
</dbReference>
<feature type="domain" description="FAD-binding" evidence="7">
    <location>
        <begin position="10"/>
        <end position="343"/>
    </location>
</feature>
<evidence type="ECO:0000256" key="3">
    <source>
        <dbReference type="ARBA" id="ARBA00007992"/>
    </source>
</evidence>
<dbReference type="SUPFAM" id="SSF51905">
    <property type="entry name" value="FAD/NAD(P)-binding domain"/>
    <property type="match status" value="1"/>
</dbReference>
<evidence type="ECO:0000256" key="5">
    <source>
        <dbReference type="ARBA" id="ARBA00022827"/>
    </source>
</evidence>
<protein>
    <recommendedName>
        <fullName evidence="7">FAD-binding domain-containing protein</fullName>
    </recommendedName>
</protein>
<dbReference type="PANTHER" id="PTHR47356:SF2">
    <property type="entry name" value="FAD-BINDING DOMAIN-CONTAINING PROTEIN-RELATED"/>
    <property type="match status" value="1"/>
</dbReference>
<evidence type="ECO:0000256" key="6">
    <source>
        <dbReference type="ARBA" id="ARBA00023002"/>
    </source>
</evidence>
<comment type="caution">
    <text evidence="8">The sequence shown here is derived from an EMBL/GenBank/DDBJ whole genome shotgun (WGS) entry which is preliminary data.</text>
</comment>
<dbReference type="InterPro" id="IPR036188">
    <property type="entry name" value="FAD/NAD-bd_sf"/>
</dbReference>
<dbReference type="Proteomes" id="UP000294003">
    <property type="component" value="Unassembled WGS sequence"/>
</dbReference>
<name>A0ABY0H602_9PEZI</name>
<keyword evidence="9" id="KW-1185">Reference proteome</keyword>